<dbReference type="Proteomes" id="UP000010448">
    <property type="component" value="Unassembled WGS sequence"/>
</dbReference>
<dbReference type="RefSeq" id="WP_170394270.1">
    <property type="nucleotide sequence ID" value="NZ_AMWJ02000001.1"/>
</dbReference>
<dbReference type="EMBL" id="AMWJ02000001">
    <property type="protein sequence ID" value="NNJ13772.1"/>
    <property type="molecule type" value="Genomic_DNA"/>
</dbReference>
<organism evidence="1 2">
    <name type="scientific">Pseudomonas bharatica CSV86</name>
    <dbReference type="NCBI Taxonomy" id="1005395"/>
    <lineage>
        <taxon>Bacteria</taxon>
        <taxon>Pseudomonadati</taxon>
        <taxon>Pseudomonadota</taxon>
        <taxon>Gammaproteobacteria</taxon>
        <taxon>Pseudomonadales</taxon>
        <taxon>Pseudomonadaceae</taxon>
        <taxon>Pseudomonas</taxon>
        <taxon>Pseudomonas bharatica</taxon>
    </lineage>
</organism>
<evidence type="ECO:0000313" key="2">
    <source>
        <dbReference type="Proteomes" id="UP000010448"/>
    </source>
</evidence>
<sequence>YITAIAANSLDTLASANLAAGGGLTTAGDFTIGSLTGAGQLNLSNAGRLSVAGNNLDSLFAGSLAGNGGLDKFGAGVLELSGTSTNSASTT</sequence>
<feature type="non-terminal residue" evidence="1">
    <location>
        <position position="1"/>
    </location>
</feature>
<gene>
    <name evidence="1" type="ORF">CSV86_000005</name>
</gene>
<protein>
    <submittedName>
        <fullName evidence="1">Uncharacterized protein</fullName>
    </submittedName>
</protein>
<proteinExistence type="predicted"/>
<reference evidence="1 2" key="1">
    <citation type="journal article" date="2013" name="Genome Announc.">
        <title>Genome Sequence of Naphthalene-Degrading Soil Bacterium Pseudomonas putida CSV86.</title>
        <authorList>
            <person name="Phale P.S."/>
            <person name="Paliwal V."/>
            <person name="Raju S.C."/>
            <person name="Modak A."/>
            <person name="Purohit H.J."/>
        </authorList>
    </citation>
    <scope>NUCLEOTIDE SEQUENCE [LARGE SCALE GENOMIC DNA]</scope>
    <source>
        <strain evidence="1 2">CSV86</strain>
    </source>
</reference>
<comment type="caution">
    <text evidence="1">The sequence shown here is derived from an EMBL/GenBank/DDBJ whole genome shotgun (WGS) entry which is preliminary data.</text>
</comment>
<dbReference type="AlphaFoldDB" id="A0A7K4E7P0"/>
<name>A0A7K4E7P0_9PSED</name>
<evidence type="ECO:0000313" key="1">
    <source>
        <dbReference type="EMBL" id="NNJ13772.1"/>
    </source>
</evidence>
<keyword evidence="2" id="KW-1185">Reference proteome</keyword>
<accession>A0A7K4E7P0</accession>